<accession>A0A3Q3WEK1</accession>
<reference evidence="1" key="2">
    <citation type="submission" date="2025-09" db="UniProtKB">
        <authorList>
            <consortium name="Ensembl"/>
        </authorList>
    </citation>
    <scope>IDENTIFICATION</scope>
</reference>
<evidence type="ECO:0000313" key="2">
    <source>
        <dbReference type="Proteomes" id="UP000261620"/>
    </source>
</evidence>
<reference evidence="1" key="1">
    <citation type="submission" date="2025-08" db="UniProtKB">
        <authorList>
            <consortium name="Ensembl"/>
        </authorList>
    </citation>
    <scope>IDENTIFICATION</scope>
</reference>
<dbReference type="Ensembl" id="ENSMMOT00000010710.1">
    <property type="protein sequence ID" value="ENSMMOP00000010527.1"/>
    <property type="gene ID" value="ENSMMOG00000008122.1"/>
</dbReference>
<proteinExistence type="predicted"/>
<protein>
    <submittedName>
        <fullName evidence="1">Uncharacterized protein</fullName>
    </submittedName>
</protein>
<evidence type="ECO:0000313" key="1">
    <source>
        <dbReference type="Ensembl" id="ENSMMOP00000010527.1"/>
    </source>
</evidence>
<keyword evidence="2" id="KW-1185">Reference proteome</keyword>
<organism evidence="1 2">
    <name type="scientific">Mola mola</name>
    <name type="common">Ocean sunfish</name>
    <name type="synonym">Tetraodon mola</name>
    <dbReference type="NCBI Taxonomy" id="94237"/>
    <lineage>
        <taxon>Eukaryota</taxon>
        <taxon>Metazoa</taxon>
        <taxon>Chordata</taxon>
        <taxon>Craniata</taxon>
        <taxon>Vertebrata</taxon>
        <taxon>Euteleostomi</taxon>
        <taxon>Actinopterygii</taxon>
        <taxon>Neopterygii</taxon>
        <taxon>Teleostei</taxon>
        <taxon>Neoteleostei</taxon>
        <taxon>Acanthomorphata</taxon>
        <taxon>Eupercaria</taxon>
        <taxon>Tetraodontiformes</taxon>
        <taxon>Molidae</taxon>
        <taxon>Mola</taxon>
    </lineage>
</organism>
<name>A0A3Q3WEK1_MOLML</name>
<dbReference type="AlphaFoldDB" id="A0A3Q3WEK1"/>
<dbReference type="Proteomes" id="UP000261620">
    <property type="component" value="Unplaced"/>
</dbReference>
<sequence length="56" mass="6395">FYSHSVSHDRGALLPIPWERERGKCVRREHSWTVRHVCDTNMTGSSVTNGLLKCSP</sequence>